<reference evidence="2" key="1">
    <citation type="submission" date="2019-09" db="EMBL/GenBank/DDBJ databases">
        <authorList>
            <person name="Zhang L."/>
        </authorList>
    </citation>
    <scope>NUCLEOTIDE SEQUENCE</scope>
</reference>
<dbReference type="EMBL" id="LR721783">
    <property type="protein sequence ID" value="VVW38861.1"/>
    <property type="molecule type" value="Genomic_DNA"/>
</dbReference>
<proteinExistence type="predicted"/>
<evidence type="ECO:0000256" key="1">
    <source>
        <dbReference type="SAM" id="Phobius"/>
    </source>
</evidence>
<name>A0A5K1DHW2_9MAGN</name>
<keyword evidence="1" id="KW-0472">Membrane</keyword>
<accession>A0A5K1DHW2</accession>
<evidence type="ECO:0000313" key="2">
    <source>
        <dbReference type="EMBL" id="VVW38861.1"/>
    </source>
</evidence>
<protein>
    <submittedName>
        <fullName evidence="2">Uncharacterized protein</fullName>
    </submittedName>
</protein>
<sequence>MRLFSSLNVPMNGPTCRYLAMACLLATLLVSLEYYACILSSWHVLLHLSFSCALLFINYIYSW</sequence>
<dbReference type="AlphaFoldDB" id="A0A5K1DHW2"/>
<organism evidence="2">
    <name type="scientific">Nymphaea colorata</name>
    <name type="common">pocket water lily</name>
    <dbReference type="NCBI Taxonomy" id="210225"/>
    <lineage>
        <taxon>Eukaryota</taxon>
        <taxon>Viridiplantae</taxon>
        <taxon>Streptophyta</taxon>
        <taxon>Embryophyta</taxon>
        <taxon>Tracheophyta</taxon>
        <taxon>Spermatophyta</taxon>
        <taxon>Magnoliopsida</taxon>
        <taxon>Nymphaeales</taxon>
        <taxon>Nymphaeaceae</taxon>
        <taxon>Nymphaea</taxon>
    </lineage>
</organism>
<gene>
    <name evidence="2" type="ORF">NYM_LOCUS20610</name>
</gene>
<dbReference type="Gramene" id="NC5G0267490.1">
    <property type="protein sequence ID" value="NC5G0267490.1:cds"/>
    <property type="gene ID" value="NC5G0267490"/>
</dbReference>
<feature type="transmembrane region" description="Helical" evidence="1">
    <location>
        <begin position="44"/>
        <end position="61"/>
    </location>
</feature>
<keyword evidence="1" id="KW-1133">Transmembrane helix</keyword>
<keyword evidence="1" id="KW-0812">Transmembrane</keyword>
<feature type="transmembrane region" description="Helical" evidence="1">
    <location>
        <begin position="18"/>
        <end position="37"/>
    </location>
</feature>